<dbReference type="AlphaFoldDB" id="A0A9W9CFF1"/>
<protein>
    <recommendedName>
        <fullName evidence="1">SRR1-like domain-containing protein</fullName>
    </recommendedName>
</protein>
<dbReference type="Proteomes" id="UP001140513">
    <property type="component" value="Unassembled WGS sequence"/>
</dbReference>
<dbReference type="OrthoDB" id="3800749at2759"/>
<dbReference type="InterPro" id="IPR012942">
    <property type="entry name" value="SRR1-like"/>
</dbReference>
<organism evidence="2 3">
    <name type="scientific">Didymosphaeria variabile</name>
    <dbReference type="NCBI Taxonomy" id="1932322"/>
    <lineage>
        <taxon>Eukaryota</taxon>
        <taxon>Fungi</taxon>
        <taxon>Dikarya</taxon>
        <taxon>Ascomycota</taxon>
        <taxon>Pezizomycotina</taxon>
        <taxon>Dothideomycetes</taxon>
        <taxon>Pleosporomycetidae</taxon>
        <taxon>Pleosporales</taxon>
        <taxon>Massarineae</taxon>
        <taxon>Didymosphaeriaceae</taxon>
        <taxon>Didymosphaeria</taxon>
    </lineage>
</organism>
<dbReference type="GeneID" id="80906893"/>
<dbReference type="PANTHER" id="PTHR42080">
    <property type="entry name" value="SRR1 DOMAIN-CONTAINING PROTEIN"/>
    <property type="match status" value="1"/>
</dbReference>
<evidence type="ECO:0000313" key="3">
    <source>
        <dbReference type="Proteomes" id="UP001140513"/>
    </source>
</evidence>
<evidence type="ECO:0000259" key="1">
    <source>
        <dbReference type="Pfam" id="PF07985"/>
    </source>
</evidence>
<dbReference type="PANTHER" id="PTHR42080:SF1">
    <property type="entry name" value="SRR1-LIKE DOMAIN-CONTAINING PROTEIN"/>
    <property type="match status" value="1"/>
</dbReference>
<reference evidence="2" key="1">
    <citation type="submission" date="2022-10" db="EMBL/GenBank/DDBJ databases">
        <title>Tapping the CABI collections for fungal endophytes: first genome assemblies for Collariella, Neodidymelliopsis, Ascochyta clinopodiicola, Didymella pomorum, Didymosphaeria variabile, Neocosmospora piperis and Neocucurbitaria cava.</title>
        <authorList>
            <person name="Hill R."/>
        </authorList>
    </citation>
    <scope>NUCLEOTIDE SEQUENCE</scope>
    <source>
        <strain evidence="2">IMI 356815</strain>
    </source>
</reference>
<dbReference type="Pfam" id="PF07985">
    <property type="entry name" value="SRR1"/>
    <property type="match status" value="1"/>
</dbReference>
<sequence>MQLLLDTIHDVEKLRYANVSETTEEYTFKDRHGKEHKLKHLRTAETFEHEQEPGSKLLEGSEINIIDPETGGTFEQQEKRAEEIKKDSEPERDEILKFVGEAKGTIKKIVCFGLGSIIGDEEVNEDAVPLHYTVLKIADKLDIPVFFQDPSYQEEDEIFLRATIFDPPRIQFLQYPEGLYEIDQNTLVFCARNPGFPIRQLVADLTHEYGGPAAIFCPRVENAVMKEWTVEAEMKEFRTVTSEWDTGNEVVKIRTKPHESHYDPCNKHVVNMLKGFSEDLNIDEWYARTREVREGSCFPSRAYNSGCSLYVKKGTADS</sequence>
<keyword evidence="3" id="KW-1185">Reference proteome</keyword>
<accession>A0A9W9CFF1</accession>
<evidence type="ECO:0000313" key="2">
    <source>
        <dbReference type="EMBL" id="KAJ4358779.1"/>
    </source>
</evidence>
<gene>
    <name evidence="2" type="ORF">N0V89_003363</name>
</gene>
<comment type="caution">
    <text evidence="2">The sequence shown here is derived from an EMBL/GenBank/DDBJ whole genome shotgun (WGS) entry which is preliminary data.</text>
</comment>
<dbReference type="RefSeq" id="XP_056075638.1">
    <property type="nucleotide sequence ID" value="XM_056212165.1"/>
</dbReference>
<feature type="domain" description="SRR1-like" evidence="1">
    <location>
        <begin position="101"/>
        <end position="238"/>
    </location>
</feature>
<proteinExistence type="predicted"/>
<dbReference type="EMBL" id="JAPEUX010000002">
    <property type="protein sequence ID" value="KAJ4358779.1"/>
    <property type="molecule type" value="Genomic_DNA"/>
</dbReference>
<name>A0A9W9CFF1_9PLEO</name>